<dbReference type="AlphaFoldDB" id="A0A4Q2L2T1"/>
<evidence type="ECO:0000313" key="2">
    <source>
        <dbReference type="Proteomes" id="UP000289216"/>
    </source>
</evidence>
<gene>
    <name evidence="1" type="ORF">EPT53_03140</name>
</gene>
<protein>
    <recommendedName>
        <fullName evidence="3">CopG family transcriptional regulator</fullName>
    </recommendedName>
</protein>
<accession>A0A4Q2L2T1</accession>
<dbReference type="EMBL" id="SBAP01000006">
    <property type="protein sequence ID" value="RXZ70703.1"/>
    <property type="molecule type" value="Genomic_DNA"/>
</dbReference>
<evidence type="ECO:0000313" key="1">
    <source>
        <dbReference type="EMBL" id="RXZ70703.1"/>
    </source>
</evidence>
<reference evidence="1 2" key="1">
    <citation type="submission" date="2019-01" db="EMBL/GenBank/DDBJ databases">
        <title>Fusobacterium necrophorum Isolated From the Uterus of Dairy Cows.</title>
        <authorList>
            <person name="Francis A.M."/>
        </authorList>
    </citation>
    <scope>NUCLEOTIDE SEQUENCE [LARGE SCALE GENOMIC DNA]</scope>
    <source>
        <strain evidence="1 2">KG35</strain>
    </source>
</reference>
<dbReference type="Proteomes" id="UP000289216">
    <property type="component" value="Unassembled WGS sequence"/>
</dbReference>
<comment type="caution">
    <text evidence="1">The sequence shown here is derived from an EMBL/GenBank/DDBJ whole genome shotgun (WGS) entry which is preliminary data.</text>
</comment>
<sequence length="64" mass="7564">MGKKMGRPKLKEEDKAKYEAAAFFSKEDYDLLQEIATQEKTKPGMLVKKVVKEWLETKRKMKKE</sequence>
<proteinExistence type="predicted"/>
<name>A0A4Q2L2T1_9FUSO</name>
<evidence type="ECO:0008006" key="3">
    <source>
        <dbReference type="Google" id="ProtNLM"/>
    </source>
</evidence>
<organism evidence="1 2">
    <name type="scientific">Fusobacterium necrophorum</name>
    <dbReference type="NCBI Taxonomy" id="859"/>
    <lineage>
        <taxon>Bacteria</taxon>
        <taxon>Fusobacteriati</taxon>
        <taxon>Fusobacteriota</taxon>
        <taxon>Fusobacteriia</taxon>
        <taxon>Fusobacteriales</taxon>
        <taxon>Fusobacteriaceae</taxon>
        <taxon>Fusobacterium</taxon>
    </lineage>
</organism>